<keyword evidence="2" id="KW-1185">Reference proteome</keyword>
<name>A0AAD5KTA5_9CRUS</name>
<dbReference type="AlphaFoldDB" id="A0AAD5KTA5"/>
<dbReference type="EMBL" id="WJBH02000205">
    <property type="protein sequence ID" value="KAI9549895.1"/>
    <property type="molecule type" value="Genomic_DNA"/>
</dbReference>
<evidence type="ECO:0000313" key="2">
    <source>
        <dbReference type="Proteomes" id="UP000820818"/>
    </source>
</evidence>
<accession>A0AAD5KTA5</accession>
<dbReference type="InterPro" id="IPR038765">
    <property type="entry name" value="Papain-like_cys_pep_sf"/>
</dbReference>
<protein>
    <submittedName>
        <fullName evidence="1">Uncharacterized protein</fullName>
    </submittedName>
</protein>
<gene>
    <name evidence="1" type="ORF">GHT06_005783</name>
</gene>
<comment type="caution">
    <text evidence="1">The sequence shown here is derived from an EMBL/GenBank/DDBJ whole genome shotgun (WGS) entry which is preliminary data.</text>
</comment>
<evidence type="ECO:0000313" key="1">
    <source>
        <dbReference type="EMBL" id="KAI9549895.1"/>
    </source>
</evidence>
<organism evidence="1 2">
    <name type="scientific">Daphnia sinensis</name>
    <dbReference type="NCBI Taxonomy" id="1820382"/>
    <lineage>
        <taxon>Eukaryota</taxon>
        <taxon>Metazoa</taxon>
        <taxon>Ecdysozoa</taxon>
        <taxon>Arthropoda</taxon>
        <taxon>Crustacea</taxon>
        <taxon>Branchiopoda</taxon>
        <taxon>Diplostraca</taxon>
        <taxon>Cladocera</taxon>
        <taxon>Anomopoda</taxon>
        <taxon>Daphniidae</taxon>
        <taxon>Daphnia</taxon>
        <taxon>Daphnia similis group</taxon>
    </lineage>
</organism>
<dbReference type="Proteomes" id="UP000820818">
    <property type="component" value="Unassembled WGS sequence"/>
</dbReference>
<reference evidence="1" key="1">
    <citation type="submission" date="2022-05" db="EMBL/GenBank/DDBJ databases">
        <title>A multi-omics perspective on studying reproductive biology in Daphnia sinensis.</title>
        <authorList>
            <person name="Jia J."/>
        </authorList>
    </citation>
    <scope>NUCLEOTIDE SEQUENCE</scope>
    <source>
        <strain evidence="1">WSL</strain>
    </source>
</reference>
<sequence length="396" mass="44756">MSKPVNLPAPIQGVMDIYLIQGDDRPVDLEFSTESQTINPENPEAEPVTVETPIDLRTYTDIVMDVKEEVNILAAPHVRYSVAKGNLVIAGEANNVLRIMISSSHFACDRASKRAYDIKFVKDAKTTHYIKEHHSMTQVTVKVTSINTNVRIIPPTVDGMPYKVLIREGSAAVANQAAIDAQLSAAQAQEILEQVQELESRTVKSRWHKWEEPYSYCATAPANATTDQPVWRIARIEMLDAGGKGIIARLIQRFTKSKHSHTAIFVSVWGQDYIIDAQSDGVNLRPFEAWRKKFNYQFEVTRTATITEREFALKALSKVGVTAYDFGSLVIKQPWMLLTGEFAQGKKDPEAKMYCSEYVAWCHGWDSFYRMNPKNVYNRALEMGHKVIDHPFNQSK</sequence>
<dbReference type="SUPFAM" id="SSF54001">
    <property type="entry name" value="Cysteine proteinases"/>
    <property type="match status" value="1"/>
</dbReference>
<dbReference type="Gene3D" id="3.90.1720.10">
    <property type="entry name" value="endopeptidase domain like (from Nostoc punctiforme)"/>
    <property type="match status" value="1"/>
</dbReference>
<proteinExistence type="predicted"/>